<evidence type="ECO:0000313" key="2">
    <source>
        <dbReference type="EMBL" id="MDQ0320426.1"/>
    </source>
</evidence>
<dbReference type="Proteomes" id="UP001230207">
    <property type="component" value="Unassembled WGS sequence"/>
</dbReference>
<evidence type="ECO:0000313" key="3">
    <source>
        <dbReference type="Proteomes" id="UP001230207"/>
    </source>
</evidence>
<evidence type="ECO:0008006" key="4">
    <source>
        <dbReference type="Google" id="ProtNLM"/>
    </source>
</evidence>
<organism evidence="2 3">
    <name type="scientific">Pararhizobium capsulatum DSM 1112</name>
    <dbReference type="NCBI Taxonomy" id="1121113"/>
    <lineage>
        <taxon>Bacteria</taxon>
        <taxon>Pseudomonadati</taxon>
        <taxon>Pseudomonadota</taxon>
        <taxon>Alphaproteobacteria</taxon>
        <taxon>Hyphomicrobiales</taxon>
        <taxon>Rhizobiaceae</taxon>
        <taxon>Rhizobium/Agrobacterium group</taxon>
        <taxon>Pararhizobium</taxon>
    </lineage>
</organism>
<accession>A0ABU0BQB6</accession>
<dbReference type="EMBL" id="JAUSVF010000001">
    <property type="protein sequence ID" value="MDQ0320426.1"/>
    <property type="molecule type" value="Genomic_DNA"/>
</dbReference>
<keyword evidence="3" id="KW-1185">Reference proteome</keyword>
<evidence type="ECO:0000256" key="1">
    <source>
        <dbReference type="SAM" id="MobiDB-lite"/>
    </source>
</evidence>
<protein>
    <recommendedName>
        <fullName evidence="4">Transposase</fullName>
    </recommendedName>
</protein>
<reference evidence="2 3" key="1">
    <citation type="submission" date="2023-07" db="EMBL/GenBank/DDBJ databases">
        <title>Genomic Encyclopedia of Type Strains, Phase IV (KMG-IV): sequencing the most valuable type-strain genomes for metagenomic binning, comparative biology and taxonomic classification.</title>
        <authorList>
            <person name="Goeker M."/>
        </authorList>
    </citation>
    <scope>NUCLEOTIDE SEQUENCE [LARGE SCALE GENOMIC DNA]</scope>
    <source>
        <strain evidence="2 3">DSM 1112</strain>
    </source>
</reference>
<feature type="region of interest" description="Disordered" evidence="1">
    <location>
        <begin position="1"/>
        <end position="29"/>
    </location>
</feature>
<comment type="caution">
    <text evidence="2">The sequence shown here is derived from an EMBL/GenBank/DDBJ whole genome shotgun (WGS) entry which is preliminary data.</text>
</comment>
<proteinExistence type="predicted"/>
<name>A0ABU0BQB6_9HYPH</name>
<gene>
    <name evidence="2" type="ORF">QO002_002564</name>
</gene>
<sequence length="29" mass="3428">MDFDQDGESFRKQSFKNKQKHSIFALHTG</sequence>